<sequence>MFSRLQDVDSKMNPLPEDTQQAEAVQGVGELNDGETEKGSCPANEEMRGPKLLKGPFQDEKNEQCWSGLMSKWYPMLHERKHAKDIDKILSDHYQGSSTESNVSEGFSNQHMAPALDGVALVAGVVYLASLAHLADSPA</sequence>
<name>A0A7J7UJJ4_RHIFE</name>
<comment type="caution">
    <text evidence="2">The sequence shown here is derived from an EMBL/GenBank/DDBJ whole genome shotgun (WGS) entry which is preliminary data.</text>
</comment>
<dbReference type="Proteomes" id="UP000585614">
    <property type="component" value="Unassembled WGS sequence"/>
</dbReference>
<evidence type="ECO:0000313" key="2">
    <source>
        <dbReference type="EMBL" id="KAF6313055.1"/>
    </source>
</evidence>
<proteinExistence type="predicted"/>
<accession>A0A7J7UJJ4</accession>
<dbReference type="AlphaFoldDB" id="A0A7J7UJJ4"/>
<evidence type="ECO:0000313" key="3">
    <source>
        <dbReference type="Proteomes" id="UP000585614"/>
    </source>
</evidence>
<organism evidence="2 3">
    <name type="scientific">Rhinolophus ferrumequinum</name>
    <name type="common">Greater horseshoe bat</name>
    <dbReference type="NCBI Taxonomy" id="59479"/>
    <lineage>
        <taxon>Eukaryota</taxon>
        <taxon>Metazoa</taxon>
        <taxon>Chordata</taxon>
        <taxon>Craniata</taxon>
        <taxon>Vertebrata</taxon>
        <taxon>Euteleostomi</taxon>
        <taxon>Mammalia</taxon>
        <taxon>Eutheria</taxon>
        <taxon>Laurasiatheria</taxon>
        <taxon>Chiroptera</taxon>
        <taxon>Yinpterochiroptera</taxon>
        <taxon>Rhinolophoidea</taxon>
        <taxon>Rhinolophidae</taxon>
        <taxon>Rhinolophinae</taxon>
        <taxon>Rhinolophus</taxon>
    </lineage>
</organism>
<reference evidence="2 3" key="1">
    <citation type="journal article" date="2020" name="Nature">
        <title>Six reference-quality genomes reveal evolution of bat adaptations.</title>
        <authorList>
            <person name="Jebb D."/>
            <person name="Huang Z."/>
            <person name="Pippel M."/>
            <person name="Hughes G.M."/>
            <person name="Lavrichenko K."/>
            <person name="Devanna P."/>
            <person name="Winkler S."/>
            <person name="Jermiin L.S."/>
            <person name="Skirmuntt E.C."/>
            <person name="Katzourakis A."/>
            <person name="Burkitt-Gray L."/>
            <person name="Ray D.A."/>
            <person name="Sullivan K.A.M."/>
            <person name="Roscito J.G."/>
            <person name="Kirilenko B.M."/>
            <person name="Davalos L.M."/>
            <person name="Corthals A.P."/>
            <person name="Power M.L."/>
            <person name="Jones G."/>
            <person name="Ransome R.D."/>
            <person name="Dechmann D.K.N."/>
            <person name="Locatelli A.G."/>
            <person name="Puechmaille S.J."/>
            <person name="Fedrigo O."/>
            <person name="Jarvis E.D."/>
            <person name="Hiller M."/>
            <person name="Vernes S.C."/>
            <person name="Myers E.W."/>
            <person name="Teeling E.C."/>
        </authorList>
    </citation>
    <scope>NUCLEOTIDE SEQUENCE [LARGE SCALE GENOMIC DNA]</scope>
    <source>
        <strain evidence="2">MRhiFer1</strain>
        <tissue evidence="2">Lung</tissue>
    </source>
</reference>
<feature type="compositionally biased region" description="Basic and acidic residues" evidence="1">
    <location>
        <begin position="1"/>
        <end position="10"/>
    </location>
</feature>
<protein>
    <submittedName>
        <fullName evidence="2">Uncharacterized protein</fullName>
    </submittedName>
</protein>
<dbReference type="EMBL" id="JACAGC010000016">
    <property type="protein sequence ID" value="KAF6313055.1"/>
    <property type="molecule type" value="Genomic_DNA"/>
</dbReference>
<feature type="region of interest" description="Disordered" evidence="1">
    <location>
        <begin position="1"/>
        <end position="58"/>
    </location>
</feature>
<evidence type="ECO:0000256" key="1">
    <source>
        <dbReference type="SAM" id="MobiDB-lite"/>
    </source>
</evidence>
<gene>
    <name evidence="2" type="ORF">mRhiFer1_008580</name>
</gene>